<feature type="compositionally biased region" description="Pro residues" evidence="2">
    <location>
        <begin position="240"/>
        <end position="251"/>
    </location>
</feature>
<keyword evidence="1" id="KW-0175">Coiled coil</keyword>
<proteinExistence type="predicted"/>
<dbReference type="AlphaFoldDB" id="A0A6A7BH53"/>
<evidence type="ECO:0000313" key="4">
    <source>
        <dbReference type="Proteomes" id="UP000799423"/>
    </source>
</evidence>
<feature type="region of interest" description="Disordered" evidence="2">
    <location>
        <begin position="192"/>
        <end position="388"/>
    </location>
</feature>
<sequence>MCKYTVYNYECGHRAGDHVDSSQCMDFQRTGVHCDRDNPANKDRVKVKTKSRNGVCDTCLRPRRIAAENITLDYDLKTARDISMAEAKAHEEHMQRAEQRAREESLAQATELQKAQDARIAELERWSAEEYASKLQEQEDADFEFMIKQSREEAEHAAHEREMEAMQRAFQESIQLNQPTREYQDKVTRNWSEDLGDGQIAEWTETETTTWTTSKGKGPAIPRSSPPSPYLKRPDASNCQPPPPPPPPPAPTEQHDVPIPPSPPAPIPKDPAFPPTKQPTPKPTEPKALGYSMPAMGPQNIGRFKVGTRSQPIHPSQEIEEPRSSKSPILPSAPAPFARLGGQVGLKVPAMRQAQGPGVYVPSSTDPRSGLRRSAGPRSSFPSPEIPQVDAQLQALLAKRRKWEPEEDSDRSGNVP</sequence>
<dbReference type="Proteomes" id="UP000799423">
    <property type="component" value="Unassembled WGS sequence"/>
</dbReference>
<evidence type="ECO:0000256" key="2">
    <source>
        <dbReference type="SAM" id="MobiDB-lite"/>
    </source>
</evidence>
<dbReference type="OrthoDB" id="3799287at2759"/>
<feature type="coiled-coil region" evidence="1">
    <location>
        <begin position="80"/>
        <end position="107"/>
    </location>
</feature>
<organism evidence="3 4">
    <name type="scientific">Plenodomus tracheiphilus IPT5</name>
    <dbReference type="NCBI Taxonomy" id="1408161"/>
    <lineage>
        <taxon>Eukaryota</taxon>
        <taxon>Fungi</taxon>
        <taxon>Dikarya</taxon>
        <taxon>Ascomycota</taxon>
        <taxon>Pezizomycotina</taxon>
        <taxon>Dothideomycetes</taxon>
        <taxon>Pleosporomycetidae</taxon>
        <taxon>Pleosporales</taxon>
        <taxon>Pleosporineae</taxon>
        <taxon>Leptosphaeriaceae</taxon>
        <taxon>Plenodomus</taxon>
    </lineage>
</organism>
<gene>
    <name evidence="3" type="ORF">T440DRAFT_487109</name>
</gene>
<evidence type="ECO:0000256" key="1">
    <source>
        <dbReference type="SAM" id="Coils"/>
    </source>
</evidence>
<feature type="compositionally biased region" description="Low complexity" evidence="2">
    <location>
        <begin position="202"/>
        <end position="213"/>
    </location>
</feature>
<evidence type="ECO:0000313" key="3">
    <source>
        <dbReference type="EMBL" id="KAF2853805.1"/>
    </source>
</evidence>
<name>A0A6A7BH53_9PLEO</name>
<protein>
    <submittedName>
        <fullName evidence="3">Uncharacterized protein</fullName>
    </submittedName>
</protein>
<keyword evidence="4" id="KW-1185">Reference proteome</keyword>
<accession>A0A6A7BH53</accession>
<feature type="compositionally biased region" description="Pro residues" evidence="2">
    <location>
        <begin position="258"/>
        <end position="283"/>
    </location>
</feature>
<dbReference type="EMBL" id="MU006294">
    <property type="protein sequence ID" value="KAF2853805.1"/>
    <property type="molecule type" value="Genomic_DNA"/>
</dbReference>
<reference evidence="3" key="1">
    <citation type="submission" date="2020-01" db="EMBL/GenBank/DDBJ databases">
        <authorList>
            <consortium name="DOE Joint Genome Institute"/>
            <person name="Haridas S."/>
            <person name="Albert R."/>
            <person name="Binder M."/>
            <person name="Bloem J."/>
            <person name="Labutti K."/>
            <person name="Salamov A."/>
            <person name="Andreopoulos B."/>
            <person name="Baker S.E."/>
            <person name="Barry K."/>
            <person name="Bills G."/>
            <person name="Bluhm B.H."/>
            <person name="Cannon C."/>
            <person name="Castanera R."/>
            <person name="Culley D.E."/>
            <person name="Daum C."/>
            <person name="Ezra D."/>
            <person name="Gonzalez J.B."/>
            <person name="Henrissat B."/>
            <person name="Kuo A."/>
            <person name="Liang C."/>
            <person name="Lipzen A."/>
            <person name="Lutzoni F."/>
            <person name="Magnuson J."/>
            <person name="Mondo S."/>
            <person name="Nolan M."/>
            <person name="Ohm R."/>
            <person name="Pangilinan J."/>
            <person name="Park H.-J."/>
            <person name="Ramirez L."/>
            <person name="Alfaro M."/>
            <person name="Sun H."/>
            <person name="Tritt A."/>
            <person name="Yoshinaga Y."/>
            <person name="Zwiers L.-H."/>
            <person name="Turgeon B.G."/>
            <person name="Goodwin S.B."/>
            <person name="Spatafora J.W."/>
            <person name="Crous P.W."/>
            <person name="Grigoriev I.V."/>
        </authorList>
    </citation>
    <scope>NUCLEOTIDE SEQUENCE</scope>
    <source>
        <strain evidence="3">IPT5</strain>
    </source>
</reference>